<organism evidence="5 6">
    <name type="scientific">Bailinhaonella thermotolerans</name>
    <dbReference type="NCBI Taxonomy" id="1070861"/>
    <lineage>
        <taxon>Bacteria</taxon>
        <taxon>Bacillati</taxon>
        <taxon>Actinomycetota</taxon>
        <taxon>Actinomycetes</taxon>
        <taxon>Streptosporangiales</taxon>
        <taxon>Streptosporangiaceae</taxon>
        <taxon>Bailinhaonella</taxon>
    </lineage>
</organism>
<dbReference type="AlphaFoldDB" id="A0A3A4AAU5"/>
<keyword evidence="6" id="KW-1185">Reference proteome</keyword>
<dbReference type="GO" id="GO:0016020">
    <property type="term" value="C:membrane"/>
    <property type="evidence" value="ECO:0007669"/>
    <property type="project" value="TreeGrafter"/>
</dbReference>
<evidence type="ECO:0000256" key="3">
    <source>
        <dbReference type="RuleBase" id="RU000363"/>
    </source>
</evidence>
<comment type="similarity">
    <text evidence="1 3">Belongs to the short-chain dehydrogenases/reductases (SDR) family.</text>
</comment>
<sequence length="269" mass="28356">MSRAVPAAAPGTALVTGASAGLGREFARQLAAAGHDLVLVARDGQRLSQVAAALRTGPGHRVETLRADLATAEGRTLVIDRLRRPERPIDLLVNNAGLGYSTPTSGNTVEMEEYLLTVNAVAKVSLAVAAVQAMIGRGRGAIINVASVAAYGPAWLDSTYGASKACVLAFSEAMAHSARVRESGVRVMALCPGDMRTEFNARAGIPDSTTPGWRWLPAEKAVAQALRDLRRGRTVSTPGATYKVLGLALRHLPRRLAARFALDFSRLPA</sequence>
<dbReference type="PANTHER" id="PTHR44196">
    <property type="entry name" value="DEHYDROGENASE/REDUCTASE SDR FAMILY MEMBER 7B"/>
    <property type="match status" value="1"/>
</dbReference>
<dbReference type="SUPFAM" id="SSF51735">
    <property type="entry name" value="NAD(P)-binding Rossmann-fold domains"/>
    <property type="match status" value="1"/>
</dbReference>
<dbReference type="PANTHER" id="PTHR44196:SF2">
    <property type="entry name" value="SHORT-CHAIN DEHYDROGENASE-RELATED"/>
    <property type="match status" value="1"/>
</dbReference>
<dbReference type="Proteomes" id="UP000265768">
    <property type="component" value="Unassembled WGS sequence"/>
</dbReference>
<accession>A0A3A4AAU5</accession>
<evidence type="ECO:0000313" key="6">
    <source>
        <dbReference type="Proteomes" id="UP000265768"/>
    </source>
</evidence>
<comment type="caution">
    <text evidence="5">The sequence shown here is derived from an EMBL/GenBank/DDBJ whole genome shotgun (WGS) entry which is preliminary data.</text>
</comment>
<reference evidence="5 6" key="1">
    <citation type="submission" date="2018-09" db="EMBL/GenBank/DDBJ databases">
        <title>YIM 75507 draft genome.</title>
        <authorList>
            <person name="Tang S."/>
            <person name="Feng Y."/>
        </authorList>
    </citation>
    <scope>NUCLEOTIDE SEQUENCE [LARGE SCALE GENOMIC DNA]</scope>
    <source>
        <strain evidence="5 6">YIM 75507</strain>
    </source>
</reference>
<dbReference type="PRINTS" id="PR00081">
    <property type="entry name" value="GDHRDH"/>
</dbReference>
<dbReference type="CDD" id="cd05233">
    <property type="entry name" value="SDR_c"/>
    <property type="match status" value="1"/>
</dbReference>
<proteinExistence type="inferred from homology"/>
<evidence type="ECO:0000256" key="1">
    <source>
        <dbReference type="ARBA" id="ARBA00006484"/>
    </source>
</evidence>
<dbReference type="PIRSF" id="PIRSF000126">
    <property type="entry name" value="11-beta-HSD1"/>
    <property type="match status" value="1"/>
</dbReference>
<dbReference type="SMART" id="SM00822">
    <property type="entry name" value="PKS_KR"/>
    <property type="match status" value="1"/>
</dbReference>
<dbReference type="InterPro" id="IPR057326">
    <property type="entry name" value="KR_dom"/>
</dbReference>
<name>A0A3A4AAU5_9ACTN</name>
<protein>
    <submittedName>
        <fullName evidence="5">SDR family NAD(P)-dependent oxidoreductase</fullName>
    </submittedName>
</protein>
<dbReference type="EMBL" id="QZEY01000019">
    <property type="protein sequence ID" value="RJL23170.1"/>
    <property type="molecule type" value="Genomic_DNA"/>
</dbReference>
<evidence type="ECO:0000313" key="5">
    <source>
        <dbReference type="EMBL" id="RJL23170.1"/>
    </source>
</evidence>
<dbReference type="GO" id="GO:0016491">
    <property type="term" value="F:oxidoreductase activity"/>
    <property type="evidence" value="ECO:0007669"/>
    <property type="project" value="UniProtKB-KW"/>
</dbReference>
<gene>
    <name evidence="5" type="ORF">D5H75_32840</name>
</gene>
<feature type="domain" description="Ketoreductase" evidence="4">
    <location>
        <begin position="11"/>
        <end position="195"/>
    </location>
</feature>
<dbReference type="Pfam" id="PF00106">
    <property type="entry name" value="adh_short"/>
    <property type="match status" value="1"/>
</dbReference>
<dbReference type="Gene3D" id="3.40.50.720">
    <property type="entry name" value="NAD(P)-binding Rossmann-like Domain"/>
    <property type="match status" value="1"/>
</dbReference>
<evidence type="ECO:0000256" key="2">
    <source>
        <dbReference type="ARBA" id="ARBA00023002"/>
    </source>
</evidence>
<dbReference type="InterPro" id="IPR036291">
    <property type="entry name" value="NAD(P)-bd_dom_sf"/>
</dbReference>
<evidence type="ECO:0000259" key="4">
    <source>
        <dbReference type="SMART" id="SM00822"/>
    </source>
</evidence>
<dbReference type="PRINTS" id="PR00080">
    <property type="entry name" value="SDRFAMILY"/>
</dbReference>
<dbReference type="RefSeq" id="WP_119930482.1">
    <property type="nucleotide sequence ID" value="NZ_QZEY01000019.1"/>
</dbReference>
<dbReference type="InterPro" id="IPR002347">
    <property type="entry name" value="SDR_fam"/>
</dbReference>
<keyword evidence="2" id="KW-0560">Oxidoreductase</keyword>
<dbReference type="OrthoDB" id="9810734at2"/>